<evidence type="ECO:0000259" key="10">
    <source>
        <dbReference type="Pfam" id="PF02518"/>
    </source>
</evidence>
<accession>A0A385SUY3</accession>
<evidence type="ECO:0000256" key="3">
    <source>
        <dbReference type="ARBA" id="ARBA00022553"/>
    </source>
</evidence>
<keyword evidence="3" id="KW-0597">Phosphoprotein</keyword>
<dbReference type="GO" id="GO:0046983">
    <property type="term" value="F:protein dimerization activity"/>
    <property type="evidence" value="ECO:0007669"/>
    <property type="project" value="InterPro"/>
</dbReference>
<feature type="domain" description="Histidine kinase/HSP90-like ATPase" evidence="10">
    <location>
        <begin position="172"/>
        <end position="226"/>
    </location>
</feature>
<keyword evidence="9" id="KW-0812">Transmembrane</keyword>
<comment type="catalytic activity">
    <reaction evidence="1">
        <text>ATP + protein L-histidine = ADP + protein N-phospho-L-histidine.</text>
        <dbReference type="EC" id="2.7.13.3"/>
    </reaction>
</comment>
<evidence type="ECO:0000259" key="11">
    <source>
        <dbReference type="Pfam" id="PF07730"/>
    </source>
</evidence>
<keyword evidence="6" id="KW-0418">Kinase</keyword>
<evidence type="ECO:0000256" key="7">
    <source>
        <dbReference type="ARBA" id="ARBA00022840"/>
    </source>
</evidence>
<keyword evidence="4" id="KW-0808">Transferase</keyword>
<keyword evidence="8" id="KW-0902">Two-component regulatory system</keyword>
<evidence type="ECO:0000256" key="2">
    <source>
        <dbReference type="ARBA" id="ARBA00012438"/>
    </source>
</evidence>
<evidence type="ECO:0000256" key="9">
    <source>
        <dbReference type="SAM" id="Phobius"/>
    </source>
</evidence>
<dbReference type="Proteomes" id="UP000266183">
    <property type="component" value="Chromosome"/>
</dbReference>
<evidence type="ECO:0000256" key="6">
    <source>
        <dbReference type="ARBA" id="ARBA00022777"/>
    </source>
</evidence>
<organism evidence="12 13">
    <name type="scientific">Chryseolinea soli</name>
    <dbReference type="NCBI Taxonomy" id="2321403"/>
    <lineage>
        <taxon>Bacteria</taxon>
        <taxon>Pseudomonadati</taxon>
        <taxon>Bacteroidota</taxon>
        <taxon>Cytophagia</taxon>
        <taxon>Cytophagales</taxon>
        <taxon>Fulvivirgaceae</taxon>
        <taxon>Chryseolinea</taxon>
    </lineage>
</organism>
<feature type="domain" description="Signal transduction histidine kinase subgroup 3 dimerisation and phosphoacceptor" evidence="11">
    <location>
        <begin position="71"/>
        <end position="130"/>
    </location>
</feature>
<evidence type="ECO:0000256" key="8">
    <source>
        <dbReference type="ARBA" id="ARBA00023012"/>
    </source>
</evidence>
<keyword evidence="9" id="KW-0472">Membrane</keyword>
<feature type="transmembrane region" description="Helical" evidence="9">
    <location>
        <begin position="12"/>
        <end position="34"/>
    </location>
</feature>
<dbReference type="SUPFAM" id="SSF55874">
    <property type="entry name" value="ATPase domain of HSP90 chaperone/DNA topoisomerase II/histidine kinase"/>
    <property type="match status" value="1"/>
</dbReference>
<evidence type="ECO:0000313" key="12">
    <source>
        <dbReference type="EMBL" id="AYB34356.1"/>
    </source>
</evidence>
<dbReference type="CDD" id="cd16917">
    <property type="entry name" value="HATPase_UhpB-NarQ-NarX-like"/>
    <property type="match status" value="1"/>
</dbReference>
<dbReference type="Gene3D" id="1.20.5.1930">
    <property type="match status" value="1"/>
</dbReference>
<keyword evidence="13" id="KW-1185">Reference proteome</keyword>
<dbReference type="GO" id="GO:0016020">
    <property type="term" value="C:membrane"/>
    <property type="evidence" value="ECO:0007669"/>
    <property type="project" value="InterPro"/>
</dbReference>
<sequence length="271" mass="30443">MQEGLPFSEVELILFGSTVIILLLAGLIIFSLFIHQKRKYRYLQDKSQLKNNFDRELLRSQLEIQSQAFESISRELHDNVGTLISIAIVHLQSLEVTLQEAEKNTVRAADGLLSEAMGTLRDISKSIHPENISRLGWQDSFIAELDRICKTKLFTVAHSIEGDPIDIELDKQVIIFRIIQETLNNIVKHSNGSHIDARICFSDRHVVITIADDGRGLNRTLIELMESGSGVRNMFARAAMLPAVLTIKPGNTSGTVVELSYHEPAMELQKI</sequence>
<keyword evidence="5" id="KW-0547">Nucleotide-binding</keyword>
<dbReference type="InterPro" id="IPR003594">
    <property type="entry name" value="HATPase_dom"/>
</dbReference>
<keyword evidence="7" id="KW-0067">ATP-binding</keyword>
<protein>
    <recommendedName>
        <fullName evidence="2">histidine kinase</fullName>
        <ecNumber evidence="2">2.7.13.3</ecNumber>
    </recommendedName>
</protein>
<dbReference type="Pfam" id="PF07730">
    <property type="entry name" value="HisKA_3"/>
    <property type="match status" value="1"/>
</dbReference>
<dbReference type="InterPro" id="IPR050482">
    <property type="entry name" value="Sensor_HK_TwoCompSys"/>
</dbReference>
<dbReference type="KEGG" id="chk:D4L85_28935"/>
<dbReference type="InterPro" id="IPR036890">
    <property type="entry name" value="HATPase_C_sf"/>
</dbReference>
<dbReference type="GO" id="GO:0000155">
    <property type="term" value="F:phosphorelay sensor kinase activity"/>
    <property type="evidence" value="ECO:0007669"/>
    <property type="project" value="InterPro"/>
</dbReference>
<dbReference type="EMBL" id="CP032382">
    <property type="protein sequence ID" value="AYB34356.1"/>
    <property type="molecule type" value="Genomic_DNA"/>
</dbReference>
<evidence type="ECO:0000313" key="13">
    <source>
        <dbReference type="Proteomes" id="UP000266183"/>
    </source>
</evidence>
<dbReference type="PANTHER" id="PTHR24421:SF10">
    <property type="entry name" value="NITRATE_NITRITE SENSOR PROTEIN NARQ"/>
    <property type="match status" value="1"/>
</dbReference>
<dbReference type="InterPro" id="IPR011712">
    <property type="entry name" value="Sig_transdc_His_kin_sub3_dim/P"/>
</dbReference>
<gene>
    <name evidence="12" type="ORF">D4L85_28935</name>
</gene>
<proteinExistence type="predicted"/>
<dbReference type="AlphaFoldDB" id="A0A385SUY3"/>
<dbReference type="EC" id="2.7.13.3" evidence="2"/>
<dbReference type="PANTHER" id="PTHR24421">
    <property type="entry name" value="NITRATE/NITRITE SENSOR PROTEIN NARX-RELATED"/>
    <property type="match status" value="1"/>
</dbReference>
<reference evidence="13" key="1">
    <citation type="submission" date="2018-09" db="EMBL/GenBank/DDBJ databases">
        <title>Chryseolinea sp. KIS68-18 isolated from soil.</title>
        <authorList>
            <person name="Weon H.-Y."/>
            <person name="Kwon S.-W."/>
            <person name="Lee S.A."/>
        </authorList>
    </citation>
    <scope>NUCLEOTIDE SEQUENCE [LARGE SCALE GENOMIC DNA]</scope>
    <source>
        <strain evidence="13">KIS68-18</strain>
    </source>
</reference>
<keyword evidence="9" id="KW-1133">Transmembrane helix</keyword>
<dbReference type="GO" id="GO:0005524">
    <property type="term" value="F:ATP binding"/>
    <property type="evidence" value="ECO:0007669"/>
    <property type="project" value="UniProtKB-KW"/>
</dbReference>
<dbReference type="Pfam" id="PF02518">
    <property type="entry name" value="HATPase_c"/>
    <property type="match status" value="1"/>
</dbReference>
<evidence type="ECO:0000256" key="4">
    <source>
        <dbReference type="ARBA" id="ARBA00022679"/>
    </source>
</evidence>
<evidence type="ECO:0000256" key="5">
    <source>
        <dbReference type="ARBA" id="ARBA00022741"/>
    </source>
</evidence>
<name>A0A385SUY3_9BACT</name>
<dbReference type="Gene3D" id="3.30.565.10">
    <property type="entry name" value="Histidine kinase-like ATPase, C-terminal domain"/>
    <property type="match status" value="1"/>
</dbReference>
<evidence type="ECO:0000256" key="1">
    <source>
        <dbReference type="ARBA" id="ARBA00000085"/>
    </source>
</evidence>